<protein>
    <submittedName>
        <fullName evidence="1">Transmembrane protein</fullName>
    </submittedName>
</protein>
<comment type="caution">
    <text evidence="1">The sequence shown here is derived from an EMBL/GenBank/DDBJ whole genome shotgun (WGS) entry which is preliminary data.</text>
</comment>
<name>A0A0I9TVZ4_9MYCO</name>
<keyword evidence="2" id="KW-1185">Reference proteome</keyword>
<dbReference type="AlphaFoldDB" id="A0A0I9TVZ4"/>
<evidence type="ECO:0000313" key="1">
    <source>
        <dbReference type="EMBL" id="KLO32725.1"/>
    </source>
</evidence>
<keyword evidence="1" id="KW-0472">Membrane</keyword>
<proteinExistence type="predicted"/>
<evidence type="ECO:0000313" key="2">
    <source>
        <dbReference type="Proteomes" id="UP000036334"/>
    </source>
</evidence>
<organism evidence="1 2">
    <name type="scientific">Mycobacterium haemophilum</name>
    <dbReference type="NCBI Taxonomy" id="29311"/>
    <lineage>
        <taxon>Bacteria</taxon>
        <taxon>Bacillati</taxon>
        <taxon>Actinomycetota</taxon>
        <taxon>Actinomycetes</taxon>
        <taxon>Mycobacteriales</taxon>
        <taxon>Mycobacteriaceae</taxon>
        <taxon>Mycobacterium</taxon>
    </lineage>
</organism>
<gene>
    <name evidence="1" type="ORF">ABH38_20290</name>
</gene>
<keyword evidence="1" id="KW-0812">Transmembrane</keyword>
<dbReference type="Proteomes" id="UP000036334">
    <property type="component" value="Unassembled WGS sequence"/>
</dbReference>
<dbReference type="EMBL" id="LDPR01000055">
    <property type="protein sequence ID" value="KLO32725.1"/>
    <property type="molecule type" value="Genomic_DNA"/>
</dbReference>
<feature type="non-terminal residue" evidence="1">
    <location>
        <position position="159"/>
    </location>
</feature>
<accession>A0A0I9TVZ4</accession>
<sequence>QAPMQVVDRLATLALPGRLGQRIEQAKADQRTLYAIPSRFITTIGSAPVHIDPQEISAAWAYDLTWRPTPVFQTYSAYNPTLDHLNSESLANKPQFVLSRLSPASPATGIDGRLGVQESPQYSRALLCDYTVNGIENRWALLTRTTPHCGPLTPLSTVP</sequence>
<feature type="non-terminal residue" evidence="1">
    <location>
        <position position="1"/>
    </location>
</feature>
<reference evidence="1 2" key="1">
    <citation type="submission" date="2015-05" db="EMBL/GenBank/DDBJ databases">
        <title>Genome sequence of Mycobacterium haemophilum.</title>
        <authorList>
            <person name="Greninger A.L."/>
            <person name="Cunningham G."/>
            <person name="Miller S."/>
        </authorList>
    </citation>
    <scope>NUCLEOTIDE SEQUENCE [LARGE SCALE GENOMIC DNA]</scope>
    <source>
        <strain evidence="2">UC1</strain>
    </source>
</reference>